<dbReference type="GO" id="GO:0004089">
    <property type="term" value="F:carbonate dehydratase activity"/>
    <property type="evidence" value="ECO:0007669"/>
    <property type="project" value="InterPro"/>
</dbReference>
<evidence type="ECO:0000313" key="5">
    <source>
        <dbReference type="EMBL" id="CEF71787.1"/>
    </source>
</evidence>
<feature type="signal peptide" evidence="3">
    <location>
        <begin position="1"/>
        <end position="20"/>
    </location>
</feature>
<name>A0A098D024_9METZ</name>
<evidence type="ECO:0000256" key="2">
    <source>
        <dbReference type="SAM" id="Phobius"/>
    </source>
</evidence>
<dbReference type="PANTHER" id="PTHR18952">
    <property type="entry name" value="CARBONIC ANHYDRASE"/>
    <property type="match status" value="1"/>
</dbReference>
<dbReference type="CDD" id="cd00326">
    <property type="entry name" value="alpha_CA"/>
    <property type="match status" value="1"/>
</dbReference>
<dbReference type="InterPro" id="IPR036398">
    <property type="entry name" value="CA_dom_sf"/>
</dbReference>
<feature type="transmembrane region" description="Helical" evidence="2">
    <location>
        <begin position="293"/>
        <end position="318"/>
    </location>
</feature>
<feature type="chain" id="PRO_5001933720" evidence="3">
    <location>
        <begin position="21"/>
        <end position="319"/>
    </location>
</feature>
<dbReference type="GO" id="GO:0006730">
    <property type="term" value="P:one-carbon metabolic process"/>
    <property type="evidence" value="ECO:0007669"/>
    <property type="project" value="TreeGrafter"/>
</dbReference>
<evidence type="ECO:0000256" key="1">
    <source>
        <dbReference type="ARBA" id="ARBA00010718"/>
    </source>
</evidence>
<dbReference type="PANTHER" id="PTHR18952:SF208">
    <property type="entry name" value="CARBONIC ANHYDRASE XA-RELATED"/>
    <property type="match status" value="1"/>
</dbReference>
<comment type="similarity">
    <text evidence="1">Belongs to the alpha-carbonic anhydrase family.</text>
</comment>
<dbReference type="GO" id="GO:0008270">
    <property type="term" value="F:zinc ion binding"/>
    <property type="evidence" value="ECO:0007669"/>
    <property type="project" value="InterPro"/>
</dbReference>
<evidence type="ECO:0000256" key="3">
    <source>
        <dbReference type="SAM" id="SignalP"/>
    </source>
</evidence>
<dbReference type="PROSITE" id="PS51144">
    <property type="entry name" value="ALPHA_CA_2"/>
    <property type="match status" value="1"/>
</dbReference>
<feature type="non-terminal residue" evidence="5">
    <location>
        <position position="1"/>
    </location>
</feature>
<feature type="domain" description="Alpha-carbonic anhydrase" evidence="4">
    <location>
        <begin position="20"/>
        <end position="293"/>
    </location>
</feature>
<dbReference type="AlphaFoldDB" id="A0A098D024"/>
<keyword evidence="2" id="KW-0812">Transmembrane</keyword>
<proteinExistence type="evidence at transcript level"/>
<dbReference type="EMBL" id="LN609541">
    <property type="protein sequence ID" value="CEF71787.1"/>
    <property type="molecule type" value="mRNA"/>
</dbReference>
<dbReference type="Pfam" id="PF00194">
    <property type="entry name" value="Carb_anhydrase"/>
    <property type="match status" value="1"/>
</dbReference>
<dbReference type="SUPFAM" id="SSF51069">
    <property type="entry name" value="Carbonic anhydrase"/>
    <property type="match status" value="1"/>
</dbReference>
<accession>A0A098D024</accession>
<gene>
    <name evidence="5" type="primary">CA2</name>
</gene>
<dbReference type="Gene3D" id="3.10.200.10">
    <property type="entry name" value="Alpha carbonic anhydrase"/>
    <property type="match status" value="1"/>
</dbReference>
<feature type="non-terminal residue" evidence="5">
    <location>
        <position position="319"/>
    </location>
</feature>
<dbReference type="SMART" id="SM01057">
    <property type="entry name" value="Carb_anhydrase"/>
    <property type="match status" value="1"/>
</dbReference>
<evidence type="ECO:0000259" key="4">
    <source>
        <dbReference type="PROSITE" id="PS51144"/>
    </source>
</evidence>
<reference evidence="5" key="1">
    <citation type="submission" date="2014-09" db="EMBL/GenBank/DDBJ databases">
        <title>Calcareous sponge genomes reveal complex evolution of alpha-carbonic anhydrases and two key biomineralization enzymes.</title>
        <authorList>
            <person name="Voigt O."/>
            <person name="Adamski M."/>
            <person name="Sluzek K."/>
            <person name="Adamska M."/>
        </authorList>
    </citation>
    <scope>NUCLEOTIDE SEQUENCE</scope>
</reference>
<dbReference type="InterPro" id="IPR001148">
    <property type="entry name" value="CA_dom"/>
</dbReference>
<keyword evidence="3" id="KW-0732">Signal</keyword>
<keyword evidence="2" id="KW-0472">Membrane</keyword>
<organism evidence="5">
    <name type="scientific">Leucosolenia complicata</name>
    <dbReference type="NCBI Taxonomy" id="433461"/>
    <lineage>
        <taxon>Eukaryota</taxon>
        <taxon>Metazoa</taxon>
        <taxon>Porifera</taxon>
        <taxon>Calcarea</taxon>
        <taxon>Calcaronea</taxon>
        <taxon>Leucosolenida</taxon>
        <taxon>Leucosoleniidae</taxon>
        <taxon>Leucosolenia</taxon>
    </lineage>
</organism>
<sequence>MKVSFAILLLCEVAAVLVSAQWSYNEANGDGPSMWGSNPAYYTCGNGTSQTPIDIVQSTTTYMSYPTLQFMNNSDPVRFRLMNDGHGIAALRMTSSNNGNPILMGGPLGTDTYRIYNYHIHFGNSTFVAAEHAFDGYRTTGELHVVTYNTKFANIGLAVGSGERNALAVVGILFNATASTPSPTNPILDSMISDAANLTYKDDGIDIAIDFRQLVPNTDLRNYYTYSGSLTTPGCAEVVTWLVMSGTVQITNQQIQSLSSLVSGTQASNNTYPLYGNTRPLQMLNGRPVMRSFMLSSACHLSASFSILAAISAFLVLFL</sequence>
<dbReference type="InterPro" id="IPR023561">
    <property type="entry name" value="Carbonic_anhydrase_a-class"/>
</dbReference>
<protein>
    <submittedName>
        <fullName evidence="5">CA2 LcoCA2</fullName>
    </submittedName>
</protein>
<keyword evidence="2" id="KW-1133">Transmembrane helix</keyword>